<keyword evidence="1" id="KW-0723">Serine/threonine-protein kinase</keyword>
<dbReference type="GO" id="GO:0004674">
    <property type="term" value="F:protein serine/threonine kinase activity"/>
    <property type="evidence" value="ECO:0007669"/>
    <property type="project" value="UniProtKB-KW"/>
</dbReference>
<gene>
    <name evidence="1" type="ORF">ACFOGI_13615</name>
</gene>
<sequence>MEYDWPAVRESLSRITVISNPGNEPVSLFGEGDGLRCVGIGTDAAVFQTNLAPSYAFKVYAEDKTSKIGTEAEVYGILGESSYFSTCFSATDHYLVLSYEEGPTLFDCLLQGIHVPQQAIADVEEARKYVLEKGLNPRDIHLKNILLQDGRAKIIDVSEYVLPGDDQRWEHLKNAYEEYYHLLDGRPVPSWILEAIRKWYHQRRRYFSSFEEFKKFVLKYMTIKK</sequence>
<proteinExistence type="predicted"/>
<dbReference type="SUPFAM" id="SSF56112">
    <property type="entry name" value="Protein kinase-like (PK-like)"/>
    <property type="match status" value="1"/>
</dbReference>
<accession>A0ABV7CY02</accession>
<dbReference type="EMBL" id="JBHRSA010000047">
    <property type="protein sequence ID" value="MFC3041281.1"/>
    <property type="molecule type" value="Genomic_DNA"/>
</dbReference>
<evidence type="ECO:0000313" key="2">
    <source>
        <dbReference type="Proteomes" id="UP001595279"/>
    </source>
</evidence>
<dbReference type="Gene3D" id="1.10.510.10">
    <property type="entry name" value="Transferase(Phosphotransferase) domain 1"/>
    <property type="match status" value="1"/>
</dbReference>
<evidence type="ECO:0000313" key="1">
    <source>
        <dbReference type="EMBL" id="MFC3041281.1"/>
    </source>
</evidence>
<keyword evidence="1" id="KW-0808">Transferase</keyword>
<reference evidence="2" key="1">
    <citation type="journal article" date="2019" name="Int. J. Syst. Evol. Microbiol.">
        <title>The Global Catalogue of Microorganisms (GCM) 10K type strain sequencing project: providing services to taxonomists for standard genome sequencing and annotation.</title>
        <authorList>
            <consortium name="The Broad Institute Genomics Platform"/>
            <consortium name="The Broad Institute Genome Sequencing Center for Infectious Disease"/>
            <person name="Wu L."/>
            <person name="Ma J."/>
        </authorList>
    </citation>
    <scope>NUCLEOTIDE SEQUENCE [LARGE SCALE GENOMIC DNA]</scope>
    <source>
        <strain evidence="2">KCTC 13128</strain>
    </source>
</reference>
<organism evidence="1 2">
    <name type="scientific">Virgibacillus xinjiangensis</name>
    <dbReference type="NCBI Taxonomy" id="393090"/>
    <lineage>
        <taxon>Bacteria</taxon>
        <taxon>Bacillati</taxon>
        <taxon>Bacillota</taxon>
        <taxon>Bacilli</taxon>
        <taxon>Bacillales</taxon>
        <taxon>Bacillaceae</taxon>
        <taxon>Virgibacillus</taxon>
    </lineage>
</organism>
<name>A0ABV7CY02_9BACI</name>
<dbReference type="InterPro" id="IPR011009">
    <property type="entry name" value="Kinase-like_dom_sf"/>
</dbReference>
<protein>
    <submittedName>
        <fullName evidence="1">Serine/threonine protein kinase</fullName>
    </submittedName>
</protein>
<dbReference type="Proteomes" id="UP001595279">
    <property type="component" value="Unassembled WGS sequence"/>
</dbReference>
<dbReference type="Gene3D" id="3.30.200.20">
    <property type="entry name" value="Phosphorylase Kinase, domain 1"/>
    <property type="match status" value="1"/>
</dbReference>
<dbReference type="RefSeq" id="WP_390273634.1">
    <property type="nucleotide sequence ID" value="NZ_JBHRSA010000047.1"/>
</dbReference>
<keyword evidence="1" id="KW-0418">Kinase</keyword>
<comment type="caution">
    <text evidence="1">The sequence shown here is derived from an EMBL/GenBank/DDBJ whole genome shotgun (WGS) entry which is preliminary data.</text>
</comment>
<keyword evidence="2" id="KW-1185">Reference proteome</keyword>